<reference evidence="2 3" key="1">
    <citation type="journal article" date="2011" name="BMC Genomics">
        <title>Comparative Genomic Analysis of Streptococcus suis reveals significant genomic diversity among different serotypes.</title>
        <authorList>
            <person name="Zhang A."/>
            <person name="Yang M."/>
            <person name="Hu P."/>
            <person name="Wu J."/>
            <person name="Chen B."/>
            <person name="Hua Y."/>
            <person name="Yu J."/>
            <person name="Chen H."/>
            <person name="Xiao J."/>
            <person name="Jin M."/>
        </authorList>
    </citation>
    <scope>NUCLEOTIDE SEQUENCE [LARGE SCALE GENOMIC DNA]</scope>
    <source>
        <strain evidence="2">D12</strain>
    </source>
</reference>
<gene>
    <name evidence="2" type="ORF">SSUD12_0158</name>
</gene>
<evidence type="ECO:0000313" key="3">
    <source>
        <dbReference type="Proteomes" id="UP000008845"/>
    </source>
</evidence>
<keyword evidence="1" id="KW-1133">Transmembrane helix</keyword>
<dbReference type="HOGENOM" id="CLU_3066860_0_0_9"/>
<dbReference type="EMBL" id="CP002644">
    <property type="protein sequence ID" value="AER18505.1"/>
    <property type="molecule type" value="Genomic_DNA"/>
</dbReference>
<protein>
    <submittedName>
        <fullName evidence="2">Uncharacterized protein</fullName>
    </submittedName>
</protein>
<accession>G7SD94</accession>
<name>G7SD94_STRSU</name>
<feature type="transmembrane region" description="Helical" evidence="1">
    <location>
        <begin position="12"/>
        <end position="31"/>
    </location>
</feature>
<dbReference type="PATRIC" id="fig|1004952.3.peg.154"/>
<sequence>MLIQFSRVVNLFSLNVLFIIPQNMLMVKGFGRKMEKCQDFQKFGISEGDKSKK</sequence>
<keyword evidence="1" id="KW-0812">Transmembrane</keyword>
<dbReference type="AlphaFoldDB" id="G7SD94"/>
<keyword evidence="1" id="KW-0472">Membrane</keyword>
<dbReference type="KEGG" id="ssk:SSUD12_0158"/>
<proteinExistence type="predicted"/>
<dbReference type="Proteomes" id="UP000008845">
    <property type="component" value="Chromosome"/>
</dbReference>
<evidence type="ECO:0000313" key="2">
    <source>
        <dbReference type="EMBL" id="AER18505.1"/>
    </source>
</evidence>
<evidence type="ECO:0000256" key="1">
    <source>
        <dbReference type="SAM" id="Phobius"/>
    </source>
</evidence>
<organism evidence="2 3">
    <name type="scientific">Streptococcus suis D12</name>
    <dbReference type="NCBI Taxonomy" id="1004952"/>
    <lineage>
        <taxon>Bacteria</taxon>
        <taxon>Bacillati</taxon>
        <taxon>Bacillota</taxon>
        <taxon>Bacilli</taxon>
        <taxon>Lactobacillales</taxon>
        <taxon>Streptococcaceae</taxon>
        <taxon>Streptococcus</taxon>
    </lineage>
</organism>